<accession>A0A2C9V0A1</accession>
<sequence>MHTYTIYIELFASCTYFHSLELAKCMYYYLSVRMGPSDHFYMKSFKRMLKA</sequence>
<reference evidence="1" key="1">
    <citation type="submission" date="2016-02" db="EMBL/GenBank/DDBJ databases">
        <title>WGS assembly of Manihot esculenta.</title>
        <authorList>
            <person name="Bredeson J.V."/>
            <person name="Prochnik S.E."/>
            <person name="Lyons J.B."/>
            <person name="Schmutz J."/>
            <person name="Grimwood J."/>
            <person name="Vrebalov J."/>
            <person name="Bart R.S."/>
            <person name="Amuge T."/>
            <person name="Ferguson M.E."/>
            <person name="Green R."/>
            <person name="Putnam N."/>
            <person name="Stites J."/>
            <person name="Rounsley S."/>
            <person name="Rokhsar D.S."/>
        </authorList>
    </citation>
    <scope>NUCLEOTIDE SEQUENCE [LARGE SCALE GENOMIC DNA]</scope>
    <source>
        <tissue evidence="1">Leaf</tissue>
    </source>
</reference>
<protein>
    <submittedName>
        <fullName evidence="1">Uncharacterized protein</fullName>
    </submittedName>
</protein>
<organism evidence="1">
    <name type="scientific">Manihot esculenta</name>
    <name type="common">Cassava</name>
    <name type="synonym">Jatropha manihot</name>
    <dbReference type="NCBI Taxonomy" id="3983"/>
    <lineage>
        <taxon>Eukaryota</taxon>
        <taxon>Viridiplantae</taxon>
        <taxon>Streptophyta</taxon>
        <taxon>Embryophyta</taxon>
        <taxon>Tracheophyta</taxon>
        <taxon>Spermatophyta</taxon>
        <taxon>Magnoliopsida</taxon>
        <taxon>eudicotyledons</taxon>
        <taxon>Gunneridae</taxon>
        <taxon>Pentapetalae</taxon>
        <taxon>rosids</taxon>
        <taxon>fabids</taxon>
        <taxon>Malpighiales</taxon>
        <taxon>Euphorbiaceae</taxon>
        <taxon>Crotonoideae</taxon>
        <taxon>Manihoteae</taxon>
        <taxon>Manihot</taxon>
    </lineage>
</organism>
<proteinExistence type="predicted"/>
<dbReference type="EMBL" id="CM004397">
    <property type="protein sequence ID" value="OAY36891.1"/>
    <property type="molecule type" value="Genomic_DNA"/>
</dbReference>
<dbReference type="AlphaFoldDB" id="A0A2C9V0A1"/>
<gene>
    <name evidence="1" type="ORF">MANES_11G057700</name>
</gene>
<name>A0A2C9V0A1_MANES</name>
<evidence type="ECO:0000313" key="1">
    <source>
        <dbReference type="EMBL" id="OAY36891.1"/>
    </source>
</evidence>